<reference evidence="1 2" key="1">
    <citation type="journal article" date="2016" name="Genome Announc.">
        <title>Complete Genome Sequence of Thiostrepton-Producing Streptomyces laurentii ATCC 31255.</title>
        <authorList>
            <person name="Doi K."/>
            <person name="Fujino Y."/>
            <person name="Nagayoshi Y."/>
            <person name="Ohshima T."/>
            <person name="Ogata S."/>
        </authorList>
    </citation>
    <scope>NUCLEOTIDE SEQUENCE [LARGE SCALE GENOMIC DNA]</scope>
    <source>
        <strain evidence="1 2">ATCC 31255</strain>
    </source>
</reference>
<protein>
    <submittedName>
        <fullName evidence="1">Uncharacterized protein</fullName>
    </submittedName>
</protein>
<dbReference type="Proteomes" id="UP000217676">
    <property type="component" value="Chromosome"/>
</dbReference>
<dbReference type="KEGG" id="slau:SLA_4930"/>
<evidence type="ECO:0000313" key="1">
    <source>
        <dbReference type="EMBL" id="BAU85814.1"/>
    </source>
</evidence>
<sequence length="74" mass="7951">MAEGHMYEGDLLSAVVKRSPDVREEWPELRAELVGILSELGELPSFFLPEVRSTARELLSPGPRPGTGTGTGTG</sequence>
<accession>A0A160P419</accession>
<organism evidence="1 2">
    <name type="scientific">Streptomyces laurentii</name>
    <dbReference type="NCBI Taxonomy" id="39478"/>
    <lineage>
        <taxon>Bacteria</taxon>
        <taxon>Bacillati</taxon>
        <taxon>Actinomycetota</taxon>
        <taxon>Actinomycetes</taxon>
        <taxon>Kitasatosporales</taxon>
        <taxon>Streptomycetaceae</taxon>
        <taxon>Streptomyces</taxon>
    </lineage>
</organism>
<keyword evidence="2" id="KW-1185">Reference proteome</keyword>
<evidence type="ECO:0000313" key="2">
    <source>
        <dbReference type="Proteomes" id="UP000217676"/>
    </source>
</evidence>
<name>A0A160P419_STRLU</name>
<dbReference type="EMBL" id="AP017424">
    <property type="protein sequence ID" value="BAU85814.1"/>
    <property type="molecule type" value="Genomic_DNA"/>
</dbReference>
<gene>
    <name evidence="1" type="ORF">SLA_4930</name>
</gene>
<proteinExistence type="predicted"/>
<dbReference type="AlphaFoldDB" id="A0A160P419"/>